<name>A0A9D4RDB9_DREPO</name>
<dbReference type="AlphaFoldDB" id="A0A9D4RDB9"/>
<dbReference type="OrthoDB" id="10527569at2759"/>
<comment type="caution">
    <text evidence="2">The sequence shown here is derived from an EMBL/GenBank/DDBJ whole genome shotgun (WGS) entry which is preliminary data.</text>
</comment>
<keyword evidence="1" id="KW-0812">Transmembrane</keyword>
<reference evidence="2" key="1">
    <citation type="journal article" date="2019" name="bioRxiv">
        <title>The Genome of the Zebra Mussel, Dreissena polymorpha: A Resource for Invasive Species Research.</title>
        <authorList>
            <person name="McCartney M.A."/>
            <person name="Auch B."/>
            <person name="Kono T."/>
            <person name="Mallez S."/>
            <person name="Zhang Y."/>
            <person name="Obille A."/>
            <person name="Becker A."/>
            <person name="Abrahante J.E."/>
            <person name="Garbe J."/>
            <person name="Badalamenti J.P."/>
            <person name="Herman A."/>
            <person name="Mangelson H."/>
            <person name="Liachko I."/>
            <person name="Sullivan S."/>
            <person name="Sone E.D."/>
            <person name="Koren S."/>
            <person name="Silverstein K.A.T."/>
            <person name="Beckman K.B."/>
            <person name="Gohl D.M."/>
        </authorList>
    </citation>
    <scope>NUCLEOTIDE SEQUENCE</scope>
    <source>
        <strain evidence="2">Duluth1</strain>
        <tissue evidence="2">Whole animal</tissue>
    </source>
</reference>
<keyword evidence="3" id="KW-1185">Reference proteome</keyword>
<reference evidence="2" key="2">
    <citation type="submission" date="2020-11" db="EMBL/GenBank/DDBJ databases">
        <authorList>
            <person name="McCartney M.A."/>
            <person name="Auch B."/>
            <person name="Kono T."/>
            <person name="Mallez S."/>
            <person name="Becker A."/>
            <person name="Gohl D.M."/>
            <person name="Silverstein K.A.T."/>
            <person name="Koren S."/>
            <person name="Bechman K.B."/>
            <person name="Herman A."/>
            <person name="Abrahante J.E."/>
            <person name="Garbe J."/>
        </authorList>
    </citation>
    <scope>NUCLEOTIDE SEQUENCE</scope>
    <source>
        <strain evidence="2">Duluth1</strain>
        <tissue evidence="2">Whole animal</tissue>
    </source>
</reference>
<feature type="transmembrane region" description="Helical" evidence="1">
    <location>
        <begin position="48"/>
        <end position="69"/>
    </location>
</feature>
<dbReference type="EMBL" id="JAIWYP010000002">
    <property type="protein sequence ID" value="KAH3862472.1"/>
    <property type="molecule type" value="Genomic_DNA"/>
</dbReference>
<evidence type="ECO:0000256" key="1">
    <source>
        <dbReference type="SAM" id="Phobius"/>
    </source>
</evidence>
<protein>
    <submittedName>
        <fullName evidence="2">Uncharacterized protein</fullName>
    </submittedName>
</protein>
<gene>
    <name evidence="2" type="ORF">DPMN_025439</name>
</gene>
<evidence type="ECO:0000313" key="2">
    <source>
        <dbReference type="EMBL" id="KAH3862472.1"/>
    </source>
</evidence>
<organism evidence="2 3">
    <name type="scientific">Dreissena polymorpha</name>
    <name type="common">Zebra mussel</name>
    <name type="synonym">Mytilus polymorpha</name>
    <dbReference type="NCBI Taxonomy" id="45954"/>
    <lineage>
        <taxon>Eukaryota</taxon>
        <taxon>Metazoa</taxon>
        <taxon>Spiralia</taxon>
        <taxon>Lophotrochozoa</taxon>
        <taxon>Mollusca</taxon>
        <taxon>Bivalvia</taxon>
        <taxon>Autobranchia</taxon>
        <taxon>Heteroconchia</taxon>
        <taxon>Euheterodonta</taxon>
        <taxon>Imparidentia</taxon>
        <taxon>Neoheterodontei</taxon>
        <taxon>Myida</taxon>
        <taxon>Dreissenoidea</taxon>
        <taxon>Dreissenidae</taxon>
        <taxon>Dreissena</taxon>
    </lineage>
</organism>
<accession>A0A9D4RDB9</accession>
<sequence length="196" mass="21581">MAECVTKDNQFYLVDCGEQFIRDYMELRDELYKQTQSLTTKSQLLWDVVRTLIVLLLPAMAMTGLATICHCLLPGLLGVTCTILLLSTAVGFVVLNLPPLNTAVNSYLDCKLYVPNFILCQCENCNGVDPNVTQMCMERTKRMKALQEEGDGAAKGPYTTIVGKFGGEKLGEGEKILSMNSNGNAIITRLPTSQTK</sequence>
<evidence type="ECO:0000313" key="3">
    <source>
        <dbReference type="Proteomes" id="UP000828390"/>
    </source>
</evidence>
<proteinExistence type="predicted"/>
<feature type="transmembrane region" description="Helical" evidence="1">
    <location>
        <begin position="76"/>
        <end position="97"/>
    </location>
</feature>
<keyword evidence="1" id="KW-1133">Transmembrane helix</keyword>
<dbReference type="Proteomes" id="UP000828390">
    <property type="component" value="Unassembled WGS sequence"/>
</dbReference>
<keyword evidence="1" id="KW-0472">Membrane</keyword>